<proteinExistence type="predicted"/>
<dbReference type="Gramene" id="rna-AYBTSS11_LOCUS24392">
    <property type="protein sequence ID" value="CAJ1972343.1"/>
    <property type="gene ID" value="gene-AYBTSS11_LOCUS24392"/>
</dbReference>
<dbReference type="EMBL" id="OY731405">
    <property type="protein sequence ID" value="CAJ1972343.1"/>
    <property type="molecule type" value="Genomic_DNA"/>
</dbReference>
<gene>
    <name evidence="1" type="ORF">AYBTSS11_LOCUS24392</name>
</gene>
<protein>
    <submittedName>
        <fullName evidence="1">Uncharacterized protein</fullName>
    </submittedName>
</protein>
<accession>A0AA86STD1</accession>
<dbReference type="Proteomes" id="UP001189624">
    <property type="component" value="Chromosome 8"/>
</dbReference>
<dbReference type="AlphaFoldDB" id="A0AA86STD1"/>
<sequence>MLNPKCSLCPRPAYRIRPLQHSGTLHRRAVPDQRRNANPWPVKQPQLPLSQTLLRDVVIAFRLNLSASLCLQFDNTGSLDRILDGRKLDHGSYPRRQYDVEFLTSQHVSFCPSVSLVHN</sequence>
<keyword evidence="2" id="KW-1185">Reference proteome</keyword>
<name>A0AA86STD1_9FABA</name>
<evidence type="ECO:0000313" key="2">
    <source>
        <dbReference type="Proteomes" id="UP001189624"/>
    </source>
</evidence>
<reference evidence="1" key="1">
    <citation type="submission" date="2023-10" db="EMBL/GenBank/DDBJ databases">
        <authorList>
            <person name="Domelevo Entfellner J.-B."/>
        </authorList>
    </citation>
    <scope>NUCLEOTIDE SEQUENCE</scope>
</reference>
<evidence type="ECO:0000313" key="1">
    <source>
        <dbReference type="EMBL" id="CAJ1972343.1"/>
    </source>
</evidence>
<organism evidence="1 2">
    <name type="scientific">Sphenostylis stenocarpa</name>
    <dbReference type="NCBI Taxonomy" id="92480"/>
    <lineage>
        <taxon>Eukaryota</taxon>
        <taxon>Viridiplantae</taxon>
        <taxon>Streptophyta</taxon>
        <taxon>Embryophyta</taxon>
        <taxon>Tracheophyta</taxon>
        <taxon>Spermatophyta</taxon>
        <taxon>Magnoliopsida</taxon>
        <taxon>eudicotyledons</taxon>
        <taxon>Gunneridae</taxon>
        <taxon>Pentapetalae</taxon>
        <taxon>rosids</taxon>
        <taxon>fabids</taxon>
        <taxon>Fabales</taxon>
        <taxon>Fabaceae</taxon>
        <taxon>Papilionoideae</taxon>
        <taxon>50 kb inversion clade</taxon>
        <taxon>NPAAA clade</taxon>
        <taxon>indigoferoid/millettioid clade</taxon>
        <taxon>Phaseoleae</taxon>
        <taxon>Sphenostylis</taxon>
    </lineage>
</organism>